<dbReference type="EMBL" id="JACAZF010000011">
    <property type="protein sequence ID" value="KAF7292809.1"/>
    <property type="molecule type" value="Genomic_DNA"/>
</dbReference>
<feature type="signal peptide" evidence="1">
    <location>
        <begin position="1"/>
        <end position="18"/>
    </location>
</feature>
<keyword evidence="1" id="KW-0732">Signal</keyword>
<reference evidence="2" key="1">
    <citation type="submission" date="2020-05" db="EMBL/GenBank/DDBJ databases">
        <title>Mycena genomes resolve the evolution of fungal bioluminescence.</title>
        <authorList>
            <person name="Tsai I.J."/>
        </authorList>
    </citation>
    <scope>NUCLEOTIDE SEQUENCE</scope>
    <source>
        <strain evidence="2">171206Taipei</strain>
    </source>
</reference>
<keyword evidence="3" id="KW-1185">Reference proteome</keyword>
<gene>
    <name evidence="2" type="ORF">MIND_01179800</name>
</gene>
<dbReference type="RefSeq" id="XP_037215237.1">
    <property type="nucleotide sequence ID" value="XM_037368311.1"/>
</dbReference>
<comment type="caution">
    <text evidence="2">The sequence shown here is derived from an EMBL/GenBank/DDBJ whole genome shotgun (WGS) entry which is preliminary data.</text>
</comment>
<dbReference type="Proteomes" id="UP000636479">
    <property type="component" value="Unassembled WGS sequence"/>
</dbReference>
<name>A0A8H6VYH3_9AGAR</name>
<dbReference type="GeneID" id="59350827"/>
<organism evidence="2 3">
    <name type="scientific">Mycena indigotica</name>
    <dbReference type="NCBI Taxonomy" id="2126181"/>
    <lineage>
        <taxon>Eukaryota</taxon>
        <taxon>Fungi</taxon>
        <taxon>Dikarya</taxon>
        <taxon>Basidiomycota</taxon>
        <taxon>Agaricomycotina</taxon>
        <taxon>Agaricomycetes</taxon>
        <taxon>Agaricomycetidae</taxon>
        <taxon>Agaricales</taxon>
        <taxon>Marasmiineae</taxon>
        <taxon>Mycenaceae</taxon>
        <taxon>Mycena</taxon>
    </lineage>
</organism>
<sequence length="121" mass="13011">MRFTVLPLLLAAIGYAYGSKKVVTLRAKPGAALVAATDIPPIVINIPSDVEEFTFWDEYLNACESWQPAIDQGLIFDFGSVGITQPRNDSRAEVQCQFDGAEGSLFTFALDVALSLGATPV</sequence>
<feature type="chain" id="PRO_5034180794" evidence="1">
    <location>
        <begin position="19"/>
        <end position="121"/>
    </location>
</feature>
<dbReference type="AlphaFoldDB" id="A0A8H6VYH3"/>
<proteinExistence type="predicted"/>
<evidence type="ECO:0000256" key="1">
    <source>
        <dbReference type="SAM" id="SignalP"/>
    </source>
</evidence>
<evidence type="ECO:0000313" key="3">
    <source>
        <dbReference type="Proteomes" id="UP000636479"/>
    </source>
</evidence>
<dbReference type="OrthoDB" id="3009843at2759"/>
<protein>
    <submittedName>
        <fullName evidence="2">Uncharacterized protein</fullName>
    </submittedName>
</protein>
<evidence type="ECO:0000313" key="2">
    <source>
        <dbReference type="EMBL" id="KAF7292809.1"/>
    </source>
</evidence>
<accession>A0A8H6VYH3</accession>